<evidence type="ECO:0000256" key="3">
    <source>
        <dbReference type="ARBA" id="ARBA00012281"/>
    </source>
</evidence>
<feature type="domain" description="Dehydrogenase E1 component" evidence="11">
    <location>
        <begin position="23"/>
        <end position="316"/>
    </location>
</feature>
<comment type="caution">
    <text evidence="12">The sequence shown here is derived from an EMBL/GenBank/DDBJ whole genome shotgun (WGS) entry which is preliminary data.</text>
</comment>
<gene>
    <name evidence="10 12" type="primary">pdhA</name>
    <name evidence="12" type="ORF">ACFQ4E_04010</name>
</gene>
<comment type="function">
    <text evidence="8">The pyruvate dehydrogenase complex catalyzes the overall conversion of pyruvate to acetyl-CoA and CO(2). It contains multiple copies of three enzymatic components: pyruvate dehydrogenase (E1), dihydrolipoamide acetyltransferase (E2) and lipoamide dehydrogenase (E3).</text>
</comment>
<dbReference type="EC" id="1.2.4.1" evidence="3 10"/>
<evidence type="ECO:0000256" key="1">
    <source>
        <dbReference type="ARBA" id="ARBA00001964"/>
    </source>
</evidence>
<dbReference type="PANTHER" id="PTHR11516:SF60">
    <property type="entry name" value="PYRUVATE DEHYDROGENASE E1 COMPONENT SUBUNIT ALPHA"/>
    <property type="match status" value="1"/>
</dbReference>
<dbReference type="InterPro" id="IPR017597">
    <property type="entry name" value="Pyrv_DH_E1_asu_subgrp-y"/>
</dbReference>
<dbReference type="InterPro" id="IPR050642">
    <property type="entry name" value="PDH_E1_Alpha_Subunit"/>
</dbReference>
<evidence type="ECO:0000256" key="4">
    <source>
        <dbReference type="ARBA" id="ARBA00014159"/>
    </source>
</evidence>
<comment type="catalytic activity">
    <reaction evidence="9 10">
        <text>N(6)-[(R)-lipoyl]-L-lysyl-[protein] + pyruvate + H(+) = N(6)-[(R)-S(8)-acetyldihydrolipoyl]-L-lysyl-[protein] + CO2</text>
        <dbReference type="Rhea" id="RHEA:19189"/>
        <dbReference type="Rhea" id="RHEA-COMP:10474"/>
        <dbReference type="Rhea" id="RHEA-COMP:10478"/>
        <dbReference type="ChEBI" id="CHEBI:15361"/>
        <dbReference type="ChEBI" id="CHEBI:15378"/>
        <dbReference type="ChEBI" id="CHEBI:16526"/>
        <dbReference type="ChEBI" id="CHEBI:83099"/>
        <dbReference type="ChEBI" id="CHEBI:83111"/>
        <dbReference type="EC" id="1.2.4.1"/>
    </reaction>
</comment>
<evidence type="ECO:0000313" key="13">
    <source>
        <dbReference type="Proteomes" id="UP001597135"/>
    </source>
</evidence>
<dbReference type="Proteomes" id="UP001597135">
    <property type="component" value="Unassembled WGS sequence"/>
</dbReference>
<evidence type="ECO:0000256" key="6">
    <source>
        <dbReference type="ARBA" id="ARBA00023052"/>
    </source>
</evidence>
<keyword evidence="6 10" id="KW-0786">Thiamine pyrophosphate</keyword>
<protein>
    <recommendedName>
        <fullName evidence="4 10">Pyruvate dehydrogenase E1 component subunit alpha</fullName>
        <ecNumber evidence="3 10">1.2.4.1</ecNumber>
    </recommendedName>
</protein>
<accession>A0ABW3ZEF7</accession>
<dbReference type="EMBL" id="JBHTMU010000004">
    <property type="protein sequence ID" value="MFD1341576.1"/>
    <property type="molecule type" value="Genomic_DNA"/>
</dbReference>
<sequence length="329" mass="36233">MAALDVEDEDGARATELMGFYRDMLRIRRFEEKAGQLYGMGLIGGFCHLYIGQEAVVTGIEACLRDGDKRLTSYRCHGHMLMAGMDPKRIMAEMLGREDGYSRGRGGSMHMFSPEHGFFGGHGIVGAQVPIGAGLALAEKTLKTNKIVTCYFGDAAADQGQVAETYLMAARWQLPVLFVIENNKAEPGQRAAPKGTRLIDRAHAYGIEGAEADGMDVLAMKETAERFVLDIRAGKGPRVIEAKTYRYRGHSMADPAKYRTRDELHRMRAERDPIEQVRQMLLRDEGMSEDDLKAVDKEIKAEVSAAAEHARGAAEPASDALHDGVYAHV</sequence>
<evidence type="ECO:0000256" key="8">
    <source>
        <dbReference type="ARBA" id="ARBA00025211"/>
    </source>
</evidence>
<dbReference type="PANTHER" id="PTHR11516">
    <property type="entry name" value="PYRUVATE DEHYDROGENASE E1 COMPONENT, ALPHA SUBUNIT BACTERIAL AND ORGANELLAR"/>
    <property type="match status" value="1"/>
</dbReference>
<dbReference type="InterPro" id="IPR001017">
    <property type="entry name" value="DH_E1"/>
</dbReference>
<evidence type="ECO:0000313" key="12">
    <source>
        <dbReference type="EMBL" id="MFD1341576.1"/>
    </source>
</evidence>
<evidence type="ECO:0000256" key="10">
    <source>
        <dbReference type="RuleBase" id="RU361139"/>
    </source>
</evidence>
<dbReference type="GO" id="GO:0004739">
    <property type="term" value="F:pyruvate dehydrogenase (acetyl-transferring) activity"/>
    <property type="evidence" value="ECO:0007669"/>
    <property type="project" value="UniProtKB-EC"/>
</dbReference>
<name>A0ABW3ZEF7_9RHOB</name>
<dbReference type="Gene3D" id="3.40.50.970">
    <property type="match status" value="1"/>
</dbReference>
<evidence type="ECO:0000256" key="2">
    <source>
        <dbReference type="ARBA" id="ARBA00011870"/>
    </source>
</evidence>
<evidence type="ECO:0000256" key="7">
    <source>
        <dbReference type="ARBA" id="ARBA00023317"/>
    </source>
</evidence>
<keyword evidence="7 10" id="KW-0670">Pyruvate</keyword>
<comment type="subunit">
    <text evidence="2 10">Heterodimer of an alpha and a beta chain.</text>
</comment>
<reference evidence="13" key="1">
    <citation type="journal article" date="2019" name="Int. J. Syst. Evol. Microbiol.">
        <title>The Global Catalogue of Microorganisms (GCM) 10K type strain sequencing project: providing services to taxonomists for standard genome sequencing and annotation.</title>
        <authorList>
            <consortium name="The Broad Institute Genomics Platform"/>
            <consortium name="The Broad Institute Genome Sequencing Center for Infectious Disease"/>
            <person name="Wu L."/>
            <person name="Ma J."/>
        </authorList>
    </citation>
    <scope>NUCLEOTIDE SEQUENCE [LARGE SCALE GENOMIC DNA]</scope>
    <source>
        <strain evidence="13">CCUG 62953</strain>
    </source>
</reference>
<proteinExistence type="predicted"/>
<evidence type="ECO:0000259" key="11">
    <source>
        <dbReference type="Pfam" id="PF00676"/>
    </source>
</evidence>
<dbReference type="Pfam" id="PF00676">
    <property type="entry name" value="E1_dh"/>
    <property type="match status" value="1"/>
</dbReference>
<dbReference type="InterPro" id="IPR029061">
    <property type="entry name" value="THDP-binding"/>
</dbReference>
<keyword evidence="5 10" id="KW-0560">Oxidoreductase</keyword>
<dbReference type="SUPFAM" id="SSF52518">
    <property type="entry name" value="Thiamin diphosphate-binding fold (THDP-binding)"/>
    <property type="match status" value="1"/>
</dbReference>
<keyword evidence="13" id="KW-1185">Reference proteome</keyword>
<evidence type="ECO:0000256" key="9">
    <source>
        <dbReference type="ARBA" id="ARBA00051231"/>
    </source>
</evidence>
<organism evidence="12 13">
    <name type="scientific">Litorisediminicola beolgyonensis</name>
    <dbReference type="NCBI Taxonomy" id="1173614"/>
    <lineage>
        <taxon>Bacteria</taxon>
        <taxon>Pseudomonadati</taxon>
        <taxon>Pseudomonadota</taxon>
        <taxon>Alphaproteobacteria</taxon>
        <taxon>Rhodobacterales</taxon>
        <taxon>Paracoccaceae</taxon>
        <taxon>Litorisediminicola</taxon>
    </lineage>
</organism>
<comment type="cofactor">
    <cofactor evidence="1 10">
        <name>thiamine diphosphate</name>
        <dbReference type="ChEBI" id="CHEBI:58937"/>
    </cofactor>
</comment>
<dbReference type="CDD" id="cd02000">
    <property type="entry name" value="TPP_E1_PDC_ADC_BCADC"/>
    <property type="match status" value="1"/>
</dbReference>
<dbReference type="RefSeq" id="WP_386801631.1">
    <property type="nucleotide sequence ID" value="NZ_JBHTMU010000004.1"/>
</dbReference>
<dbReference type="NCBIfam" id="TIGR03182">
    <property type="entry name" value="PDH_E1_alph_y"/>
    <property type="match status" value="1"/>
</dbReference>
<evidence type="ECO:0000256" key="5">
    <source>
        <dbReference type="ARBA" id="ARBA00023002"/>
    </source>
</evidence>